<dbReference type="GO" id="GO:0032876">
    <property type="term" value="P:negative regulation of DNA endoreduplication"/>
    <property type="evidence" value="ECO:0007669"/>
    <property type="project" value="Ensembl"/>
</dbReference>
<dbReference type="InterPro" id="IPR044064">
    <property type="entry name" value="ZF_ZBR"/>
</dbReference>
<accession>A0A8D0EAM4</accession>
<evidence type="ECO:0000313" key="17">
    <source>
        <dbReference type="Proteomes" id="UP000694421"/>
    </source>
</evidence>
<dbReference type="Ensembl" id="ENSSMRT00000034120.1">
    <property type="protein sequence ID" value="ENSSMRP00000029237.1"/>
    <property type="gene ID" value="ENSSMRG00000022487.1"/>
</dbReference>
<dbReference type="PROSITE" id="PS51872">
    <property type="entry name" value="ZF_ZBR"/>
    <property type="match status" value="1"/>
</dbReference>
<dbReference type="GO" id="GO:0045835">
    <property type="term" value="P:negative regulation of meiotic nuclear division"/>
    <property type="evidence" value="ECO:0007669"/>
    <property type="project" value="Ensembl"/>
</dbReference>
<keyword evidence="4" id="KW-0963">Cytoplasm</keyword>
<dbReference type="Gene3D" id="1.20.1280.50">
    <property type="match status" value="1"/>
</dbReference>
<keyword evidence="10" id="KW-0862">Zinc</keyword>
<protein>
    <submittedName>
        <fullName evidence="16">F-box protein 5</fullName>
    </submittedName>
</protein>
<dbReference type="GO" id="GO:0005737">
    <property type="term" value="C:cytoplasm"/>
    <property type="evidence" value="ECO:0007669"/>
    <property type="project" value="UniProtKB-SubCell"/>
</dbReference>
<dbReference type="GO" id="GO:0016050">
    <property type="term" value="P:vesicle organization"/>
    <property type="evidence" value="ECO:0007669"/>
    <property type="project" value="Ensembl"/>
</dbReference>
<evidence type="ECO:0000256" key="5">
    <source>
        <dbReference type="ARBA" id="ARBA00022618"/>
    </source>
</evidence>
<dbReference type="GO" id="GO:0008270">
    <property type="term" value="F:zinc ion binding"/>
    <property type="evidence" value="ECO:0007669"/>
    <property type="project" value="UniProtKB-KW"/>
</dbReference>
<evidence type="ECO:0000256" key="3">
    <source>
        <dbReference type="ARBA" id="ARBA00004906"/>
    </source>
</evidence>
<keyword evidence="12" id="KW-0131">Cell cycle</keyword>
<dbReference type="AlphaFoldDB" id="A0A8D0EAM4"/>
<dbReference type="GO" id="GO:0010971">
    <property type="term" value="P:positive regulation of G2/M transition of mitotic cell cycle"/>
    <property type="evidence" value="ECO:0007669"/>
    <property type="project" value="Ensembl"/>
</dbReference>
<dbReference type="SUPFAM" id="SSF81383">
    <property type="entry name" value="F-box domain"/>
    <property type="match status" value="1"/>
</dbReference>
<evidence type="ECO:0000256" key="6">
    <source>
        <dbReference type="ARBA" id="ARBA00022723"/>
    </source>
</evidence>
<dbReference type="SUPFAM" id="SSF57850">
    <property type="entry name" value="RING/U-box"/>
    <property type="match status" value="1"/>
</dbReference>
<dbReference type="GO" id="GO:2000773">
    <property type="term" value="P:negative regulation of cellular senescence"/>
    <property type="evidence" value="ECO:0007669"/>
    <property type="project" value="Ensembl"/>
</dbReference>
<keyword evidence="17" id="KW-1185">Reference proteome</keyword>
<evidence type="ECO:0000256" key="7">
    <source>
        <dbReference type="ARBA" id="ARBA00022771"/>
    </source>
</evidence>
<dbReference type="InterPro" id="IPR001810">
    <property type="entry name" value="F-box_dom"/>
</dbReference>
<keyword evidence="8" id="KW-0498">Mitosis</keyword>
<evidence type="ECO:0000256" key="8">
    <source>
        <dbReference type="ARBA" id="ARBA00022776"/>
    </source>
</evidence>
<sequence length="391" mass="44414">MKRDFNCNNAYCGISPLKPASEQTKSEDPFITNNEEFCKKCTKEYQKLLYNDLQHGSPKNVGTKSEGKPVRSNKENQQVWWSQLRSASEVDNGHEDSGYSSLLGTQHELAEHDDSLLLGGNISETPDHSLSQRKNLLPVLHFEERVCSTLKKTSRRNPKSWALLLDKIVSSQSIEFTNLIGKKMGLDRLDILGELYRGKFSHLLASILRHLSYMDLINVAKVSTTWKKILQDDKWAVQMYNKALKETLIRNAKSSKLADTREYALYREPLTHIQKVTSVQNASLKKSSRIKGNSQSPPTFNRHLQFSEVAKTLKNTERLKVCSHCGSPAKYDNHLQRAICTREGCGFDFCTKCLCSYHSAKDCTTGKSVKPSFRLEPLPGTQKSKQNLRRL</sequence>
<dbReference type="Gene3D" id="2.20.25.20">
    <property type="match status" value="1"/>
</dbReference>
<evidence type="ECO:0000256" key="13">
    <source>
        <dbReference type="PROSITE-ProRule" id="PRU01220"/>
    </source>
</evidence>
<dbReference type="GO" id="GO:0008284">
    <property type="term" value="P:positive regulation of cell population proliferation"/>
    <property type="evidence" value="ECO:0007669"/>
    <property type="project" value="Ensembl"/>
</dbReference>
<evidence type="ECO:0000256" key="9">
    <source>
        <dbReference type="ARBA" id="ARBA00022786"/>
    </source>
</evidence>
<feature type="compositionally biased region" description="Basic and acidic residues" evidence="14">
    <location>
        <begin position="65"/>
        <end position="74"/>
    </location>
</feature>
<evidence type="ECO:0000256" key="11">
    <source>
        <dbReference type="ARBA" id="ARBA00023242"/>
    </source>
</evidence>
<dbReference type="PANTHER" id="PTHR15493">
    <property type="entry name" value="F-BOX ONLY PROTEIN 5 AND 43"/>
    <property type="match status" value="1"/>
</dbReference>
<evidence type="ECO:0000256" key="4">
    <source>
        <dbReference type="ARBA" id="ARBA00022490"/>
    </source>
</evidence>
<comment type="subcellular location">
    <subcellularLocation>
        <location evidence="2">Cytoplasm</location>
    </subcellularLocation>
    <subcellularLocation>
        <location evidence="1">Nucleus</location>
    </subcellularLocation>
</comment>
<dbReference type="GO" id="GO:0046785">
    <property type="term" value="P:microtubule polymerization"/>
    <property type="evidence" value="ECO:0007669"/>
    <property type="project" value="Ensembl"/>
</dbReference>
<evidence type="ECO:0000313" key="16">
    <source>
        <dbReference type="Ensembl" id="ENSSMRP00000029237.1"/>
    </source>
</evidence>
<dbReference type="GO" id="GO:0019901">
    <property type="term" value="F:protein kinase binding"/>
    <property type="evidence" value="ECO:0007669"/>
    <property type="project" value="Ensembl"/>
</dbReference>
<dbReference type="Proteomes" id="UP000694421">
    <property type="component" value="Unplaced"/>
</dbReference>
<dbReference type="GO" id="GO:0006974">
    <property type="term" value="P:DNA damage response"/>
    <property type="evidence" value="ECO:0007669"/>
    <property type="project" value="Ensembl"/>
</dbReference>
<comment type="pathway">
    <text evidence="3">Protein modification; protein ubiquitination.</text>
</comment>
<dbReference type="GO" id="GO:0070169">
    <property type="term" value="P:positive regulation of biomineral tissue development"/>
    <property type="evidence" value="ECO:0007669"/>
    <property type="project" value="Ensembl"/>
</dbReference>
<dbReference type="GO" id="GO:1905322">
    <property type="term" value="P:positive regulation of mesenchymal stem cell migration"/>
    <property type="evidence" value="ECO:0007669"/>
    <property type="project" value="Ensembl"/>
</dbReference>
<feature type="region of interest" description="Disordered" evidence="14">
    <location>
        <begin position="54"/>
        <end position="78"/>
    </location>
</feature>
<dbReference type="GO" id="GO:0072687">
    <property type="term" value="C:meiotic spindle"/>
    <property type="evidence" value="ECO:0007669"/>
    <property type="project" value="Ensembl"/>
</dbReference>
<dbReference type="GO" id="GO:0045841">
    <property type="term" value="P:negative regulation of mitotic metaphase/anaphase transition"/>
    <property type="evidence" value="ECO:0007669"/>
    <property type="project" value="Ensembl"/>
</dbReference>
<dbReference type="GO" id="GO:0045669">
    <property type="term" value="P:positive regulation of osteoblast differentiation"/>
    <property type="evidence" value="ECO:0007669"/>
    <property type="project" value="Ensembl"/>
</dbReference>
<dbReference type="InterPro" id="IPR047147">
    <property type="entry name" value="FBX5_43"/>
</dbReference>
<keyword evidence="11" id="KW-0539">Nucleus</keyword>
<name>A0A8D0EAM4_SALMN</name>
<evidence type="ECO:0000259" key="15">
    <source>
        <dbReference type="PROSITE" id="PS51872"/>
    </source>
</evidence>
<dbReference type="GO" id="GO:0051301">
    <property type="term" value="P:cell division"/>
    <property type="evidence" value="ECO:0007669"/>
    <property type="project" value="UniProtKB-KW"/>
</dbReference>
<evidence type="ECO:0000256" key="14">
    <source>
        <dbReference type="SAM" id="MobiDB-lite"/>
    </source>
</evidence>
<keyword evidence="6" id="KW-0479">Metal-binding</keyword>
<evidence type="ECO:0000256" key="2">
    <source>
        <dbReference type="ARBA" id="ARBA00004496"/>
    </source>
</evidence>
<dbReference type="GO" id="GO:0010997">
    <property type="term" value="F:anaphase-promoting complex binding"/>
    <property type="evidence" value="ECO:0007669"/>
    <property type="project" value="Ensembl"/>
</dbReference>
<dbReference type="GO" id="GO:0007057">
    <property type="term" value="P:spindle assembly involved in female meiosis I"/>
    <property type="evidence" value="ECO:0007669"/>
    <property type="project" value="Ensembl"/>
</dbReference>
<dbReference type="PANTHER" id="PTHR15493:SF8">
    <property type="entry name" value="F-BOX ONLY PROTEIN 5"/>
    <property type="match status" value="1"/>
</dbReference>
<dbReference type="GO" id="GO:0005654">
    <property type="term" value="C:nucleoplasm"/>
    <property type="evidence" value="ECO:0007669"/>
    <property type="project" value="Ensembl"/>
</dbReference>
<proteinExistence type="predicted"/>
<evidence type="ECO:0000256" key="10">
    <source>
        <dbReference type="ARBA" id="ARBA00022833"/>
    </source>
</evidence>
<dbReference type="Pfam" id="PF22191">
    <property type="entry name" value="IBR_1"/>
    <property type="match status" value="1"/>
</dbReference>
<dbReference type="GO" id="GO:0016567">
    <property type="term" value="P:protein ubiquitination"/>
    <property type="evidence" value="ECO:0007669"/>
    <property type="project" value="UniProtKB-UniPathway"/>
</dbReference>
<feature type="domain" description="ZBR-type" evidence="15">
    <location>
        <begin position="318"/>
        <end position="366"/>
    </location>
</feature>
<evidence type="ECO:0000256" key="1">
    <source>
        <dbReference type="ARBA" id="ARBA00004123"/>
    </source>
</evidence>
<evidence type="ECO:0000256" key="12">
    <source>
        <dbReference type="ARBA" id="ARBA00023306"/>
    </source>
</evidence>
<dbReference type="FunFam" id="2.20.25.20:FF:000006">
    <property type="entry name" value="F-box only protein 5"/>
    <property type="match status" value="1"/>
</dbReference>
<dbReference type="CDD" id="cd20364">
    <property type="entry name" value="BRcat_RBR_FBXO5"/>
    <property type="match status" value="1"/>
</dbReference>
<dbReference type="OMA" id="VVLSCMQ"/>
<dbReference type="UniPathway" id="UPA00143"/>
<keyword evidence="5" id="KW-0132">Cell division</keyword>
<dbReference type="GeneTree" id="ENSGT00530000063692"/>
<dbReference type="InterPro" id="IPR036047">
    <property type="entry name" value="F-box-like_dom_sf"/>
</dbReference>
<dbReference type="GO" id="GO:0001556">
    <property type="term" value="P:oocyte maturation"/>
    <property type="evidence" value="ECO:0007669"/>
    <property type="project" value="Ensembl"/>
</dbReference>
<dbReference type="Pfam" id="PF00646">
    <property type="entry name" value="F-box"/>
    <property type="match status" value="1"/>
</dbReference>
<dbReference type="GO" id="GO:1990948">
    <property type="term" value="F:ubiquitin ligase inhibitor activity"/>
    <property type="evidence" value="ECO:0007669"/>
    <property type="project" value="Ensembl"/>
</dbReference>
<keyword evidence="9" id="KW-0833">Ubl conjugation pathway</keyword>
<reference evidence="16" key="2">
    <citation type="submission" date="2025-09" db="UniProtKB">
        <authorList>
            <consortium name="Ensembl"/>
        </authorList>
    </citation>
    <scope>IDENTIFICATION</scope>
</reference>
<keyword evidence="7 13" id="KW-0863">Zinc-finger</keyword>
<organism evidence="16 17">
    <name type="scientific">Salvator merianae</name>
    <name type="common">Argentine black and white tegu</name>
    <name type="synonym">Tupinambis merianae</name>
    <dbReference type="NCBI Taxonomy" id="96440"/>
    <lineage>
        <taxon>Eukaryota</taxon>
        <taxon>Metazoa</taxon>
        <taxon>Chordata</taxon>
        <taxon>Craniata</taxon>
        <taxon>Vertebrata</taxon>
        <taxon>Euteleostomi</taxon>
        <taxon>Lepidosauria</taxon>
        <taxon>Squamata</taxon>
        <taxon>Bifurcata</taxon>
        <taxon>Unidentata</taxon>
        <taxon>Episquamata</taxon>
        <taxon>Laterata</taxon>
        <taxon>Teiioidea</taxon>
        <taxon>Teiidae</taxon>
        <taxon>Salvator</taxon>
    </lineage>
</organism>
<reference evidence="16" key="1">
    <citation type="submission" date="2025-08" db="UniProtKB">
        <authorList>
            <consortium name="Ensembl"/>
        </authorList>
    </citation>
    <scope>IDENTIFICATION</scope>
</reference>